<dbReference type="GO" id="GO:0032259">
    <property type="term" value="P:methylation"/>
    <property type="evidence" value="ECO:0007669"/>
    <property type="project" value="UniProtKB-KW"/>
</dbReference>
<accession>A0A2M7LLI8</accession>
<evidence type="ECO:0000256" key="2">
    <source>
        <dbReference type="ARBA" id="ARBA00022679"/>
    </source>
</evidence>
<reference evidence="7" key="1">
    <citation type="submission" date="2017-09" db="EMBL/GenBank/DDBJ databases">
        <title>Depth-based differentiation of microbial function through sediment-hosted aquifers and enrichment of novel symbionts in the deep terrestrial subsurface.</title>
        <authorList>
            <person name="Probst A.J."/>
            <person name="Ladd B."/>
            <person name="Jarett J.K."/>
            <person name="Geller-Mcgrath D.E."/>
            <person name="Sieber C.M.K."/>
            <person name="Emerson J.B."/>
            <person name="Anantharaman K."/>
            <person name="Thomas B.C."/>
            <person name="Malmstrom R."/>
            <person name="Stieglmeier M."/>
            <person name="Klingl A."/>
            <person name="Woyke T."/>
            <person name="Ryan C.M."/>
            <person name="Banfield J.F."/>
        </authorList>
    </citation>
    <scope>NUCLEOTIDE SEQUENCE [LARGE SCALE GENOMIC DNA]</scope>
</reference>
<dbReference type="Pfam" id="PF08123">
    <property type="entry name" value="DOT1"/>
    <property type="match status" value="1"/>
</dbReference>
<evidence type="ECO:0000313" key="6">
    <source>
        <dbReference type="EMBL" id="PIX68919.1"/>
    </source>
</evidence>
<sequence>MNLVIYFSLMLVEVFILLGVSIYGVSLLFSAFKGAPYVPTSKKQLERILENAHLKKNGQFVELGSGDGRLVRYAVKNYGVKGTGVEINPLLVWWSRYLSKKDGISHKIVFLKQNVFNYSLQKVDYLYLFLMPELIKKLIPKFKKELKKGVVIISHGFKLPGLEKKLIHTEFDKAFSTYYYKV</sequence>
<evidence type="ECO:0000259" key="5">
    <source>
        <dbReference type="Pfam" id="PF08123"/>
    </source>
</evidence>
<keyword evidence="2" id="KW-0808">Transferase</keyword>
<dbReference type="Gene3D" id="3.40.50.150">
    <property type="entry name" value="Vaccinia Virus protein VP39"/>
    <property type="match status" value="1"/>
</dbReference>
<dbReference type="InterPro" id="IPR026170">
    <property type="entry name" value="FAM173A/B"/>
</dbReference>
<dbReference type="GO" id="GO:0031151">
    <property type="term" value="F:histone H3K79 methyltransferase activity"/>
    <property type="evidence" value="ECO:0007669"/>
    <property type="project" value="InterPro"/>
</dbReference>
<keyword evidence="4" id="KW-0812">Transmembrane</keyword>
<evidence type="ECO:0000313" key="7">
    <source>
        <dbReference type="Proteomes" id="UP000228500"/>
    </source>
</evidence>
<dbReference type="EMBL" id="PFJH01000028">
    <property type="protein sequence ID" value="PIX68919.1"/>
    <property type="molecule type" value="Genomic_DNA"/>
</dbReference>
<dbReference type="SUPFAM" id="SSF53335">
    <property type="entry name" value="S-adenosyl-L-methionine-dependent methyltransferases"/>
    <property type="match status" value="1"/>
</dbReference>
<protein>
    <recommendedName>
        <fullName evidence="5">DOT1 domain-containing protein</fullName>
    </recommendedName>
</protein>
<organism evidence="6 7">
    <name type="scientific">Candidatus Roizmanbacteria bacterium CG_4_10_14_3_um_filter_39_13</name>
    <dbReference type="NCBI Taxonomy" id="1974831"/>
    <lineage>
        <taxon>Bacteria</taxon>
        <taxon>Candidatus Roizmaniibacteriota</taxon>
    </lineage>
</organism>
<name>A0A2M7LLI8_9BACT</name>
<dbReference type="CDD" id="cd02440">
    <property type="entry name" value="AdoMet_MTases"/>
    <property type="match status" value="1"/>
</dbReference>
<proteinExistence type="predicted"/>
<evidence type="ECO:0000256" key="4">
    <source>
        <dbReference type="SAM" id="Phobius"/>
    </source>
</evidence>
<feature type="transmembrane region" description="Helical" evidence="4">
    <location>
        <begin position="6"/>
        <end position="32"/>
    </location>
</feature>
<evidence type="ECO:0000256" key="3">
    <source>
        <dbReference type="ARBA" id="ARBA00022691"/>
    </source>
</evidence>
<dbReference type="InterPro" id="IPR029063">
    <property type="entry name" value="SAM-dependent_MTases_sf"/>
</dbReference>
<keyword evidence="4" id="KW-0472">Membrane</keyword>
<dbReference type="AlphaFoldDB" id="A0A2M7LLI8"/>
<dbReference type="InterPro" id="IPR025789">
    <property type="entry name" value="DOT1_dom"/>
</dbReference>
<comment type="caution">
    <text evidence="6">The sequence shown here is derived from an EMBL/GenBank/DDBJ whole genome shotgun (WGS) entry which is preliminary data.</text>
</comment>
<dbReference type="Proteomes" id="UP000228500">
    <property type="component" value="Unassembled WGS sequence"/>
</dbReference>
<gene>
    <name evidence="6" type="ORF">COZ40_00680</name>
</gene>
<evidence type="ECO:0000256" key="1">
    <source>
        <dbReference type="ARBA" id="ARBA00022603"/>
    </source>
</evidence>
<keyword evidence="1" id="KW-0489">Methyltransferase</keyword>
<dbReference type="PANTHER" id="PTHR13610:SF9">
    <property type="entry name" value="FI06469P"/>
    <property type="match status" value="1"/>
</dbReference>
<keyword evidence="3" id="KW-0949">S-adenosyl-L-methionine</keyword>
<keyword evidence="4" id="KW-1133">Transmembrane helix</keyword>
<dbReference type="PANTHER" id="PTHR13610">
    <property type="entry name" value="METHYLTRANSFERASE DOMAIN-CONTAINING PROTEIN"/>
    <property type="match status" value="1"/>
</dbReference>
<feature type="domain" description="DOT1" evidence="5">
    <location>
        <begin position="31"/>
        <end position="88"/>
    </location>
</feature>